<dbReference type="GO" id="GO:0006355">
    <property type="term" value="P:regulation of DNA-templated transcription"/>
    <property type="evidence" value="ECO:0007669"/>
    <property type="project" value="InterPro"/>
</dbReference>
<feature type="domain" description="C2H2-type" evidence="8">
    <location>
        <begin position="391"/>
        <end position="419"/>
    </location>
</feature>
<dbReference type="InterPro" id="IPR008422">
    <property type="entry name" value="KN_HD"/>
</dbReference>
<dbReference type="EMBL" id="KV407455">
    <property type="protein sequence ID" value="KZF25155.1"/>
    <property type="molecule type" value="Genomic_DNA"/>
</dbReference>
<dbReference type="SUPFAM" id="SSF46689">
    <property type="entry name" value="Homeodomain-like"/>
    <property type="match status" value="1"/>
</dbReference>
<sequence length="869" mass="94397">MNFFDFDQASGAQNVADTARDLNQASHNFDCPSHPGHDCLCHHFLLPDLGEDQLGIDTTAPDFSGDGAPGFDDFSSWIPRYYKPDEPCDYCSSRKLECFVTLEGRKECSSCQSLFRQCSLANQHHHRPSGFIDTLHGVAEDSCETEGQATGLRALRSFQGPVPDSPVENTDGQSRRSGARFSRHAVRILKDWLAEHRDRPYPSDLEKDELKRLTGLKRTQISNWLANARRRGKVPSSNNSGSSSTMSSLSEAIDINFSGPAHVGHPSYSEMNPLERWKHSPPENEPASVSAIANALAANALPDRPPESIRGDSRDSSTGSSFSMFRAPSLCSLETSRTHRSSESDLSFGSLFSHTSQHSFGSRGKVEKVDRRRRRRTNVQGAPKPGENRPFQCTFCTDTFKSKYDWQRHEKSLHLSVEKWVCAPQGGLVSTPEGMACTFCHALNPPQGHLDIHNYRSCEEKSMSERTFYRKDHLRQHLRLMHDCELLPSMDTWKAATLDIKSRCGFCNQTFSTWSARTDHLATHFRAGAKMAEWKGTWGFEPAVLALLQNAVPPCMIAQEARSLDPFSASTNAKGSYRPGKYSSGTSTPHIENSESQSVDTSNLTCFQRVELALSRLVERQKALGAPITDEMLQSHARITVYENDDKWNATPADHPEWLYHFKVAHGLIADDGKGYGGGGGTGGGGGAHRVSNLTRGLSRHPPPPPPIQKRADWMNIDGIPKGIGGGRGGDFSRRAAAGAGTTAKEAFHPIAVTAGGLAAPGPTTSLDVFGTSAPSPHVQVVQQDSTWPTTLDLDLDAHDLGHGLDLGLGLGAGLDTGLHTGLDTGLGFGTGAGTGAGAGAGADTAPFDMDMIDDIDVHMQGVGLDWTS</sequence>
<accession>A0A165INK2</accession>
<dbReference type="PANTHER" id="PTHR11850">
    <property type="entry name" value="HOMEOBOX PROTEIN TRANSCRIPTION FACTORS"/>
    <property type="match status" value="1"/>
</dbReference>
<feature type="domain" description="Homeobox" evidence="7">
    <location>
        <begin position="172"/>
        <end position="235"/>
    </location>
</feature>
<feature type="DNA-binding region" description="Homeobox" evidence="5">
    <location>
        <begin position="174"/>
        <end position="236"/>
    </location>
</feature>
<feature type="compositionally biased region" description="Low complexity" evidence="6">
    <location>
        <begin position="236"/>
        <end position="247"/>
    </location>
</feature>
<feature type="compositionally biased region" description="Basic and acidic residues" evidence="6">
    <location>
        <begin position="273"/>
        <end position="282"/>
    </location>
</feature>
<evidence type="ECO:0000256" key="3">
    <source>
        <dbReference type="ARBA" id="ARBA00023242"/>
    </source>
</evidence>
<dbReference type="InterPro" id="IPR013087">
    <property type="entry name" value="Znf_C2H2_type"/>
</dbReference>
<evidence type="ECO:0000256" key="5">
    <source>
        <dbReference type="PROSITE-ProRule" id="PRU00108"/>
    </source>
</evidence>
<dbReference type="OrthoDB" id="5399138at2759"/>
<dbReference type="InterPro" id="IPR006600">
    <property type="entry name" value="HTH_CenpB_DNA-bd_dom"/>
</dbReference>
<feature type="compositionally biased region" description="Polar residues" evidence="6">
    <location>
        <begin position="583"/>
        <end position="598"/>
    </location>
</feature>
<feature type="region of interest" description="Disordered" evidence="6">
    <location>
        <begin position="264"/>
        <end position="287"/>
    </location>
</feature>
<dbReference type="InterPro" id="IPR050224">
    <property type="entry name" value="TALE_homeobox"/>
</dbReference>
<keyword evidence="3 5" id="KW-0539">Nucleus</keyword>
<dbReference type="PROSITE" id="PS50157">
    <property type="entry name" value="ZINC_FINGER_C2H2_2"/>
    <property type="match status" value="1"/>
</dbReference>
<protein>
    <recommendedName>
        <fullName evidence="11">Homeobox and C2H2 transcription factor</fullName>
    </recommendedName>
</protein>
<dbReference type="InterPro" id="IPR009057">
    <property type="entry name" value="Homeodomain-like_sf"/>
</dbReference>
<keyword evidence="4" id="KW-0479">Metal-binding</keyword>
<dbReference type="STRING" id="1328760.A0A165INK2"/>
<evidence type="ECO:0008006" key="11">
    <source>
        <dbReference type="Google" id="ProtNLM"/>
    </source>
</evidence>
<dbReference type="SMART" id="SM00355">
    <property type="entry name" value="ZnF_C2H2"/>
    <property type="match status" value="3"/>
</dbReference>
<evidence type="ECO:0000256" key="6">
    <source>
        <dbReference type="SAM" id="MobiDB-lite"/>
    </source>
</evidence>
<dbReference type="Pfam" id="PF03221">
    <property type="entry name" value="HTH_Tnp_Tc5"/>
    <property type="match status" value="1"/>
</dbReference>
<feature type="compositionally biased region" description="Basic and acidic residues" evidence="6">
    <location>
        <begin position="304"/>
        <end position="315"/>
    </location>
</feature>
<dbReference type="PROSITE" id="PS00028">
    <property type="entry name" value="ZINC_FINGER_C2H2_1"/>
    <property type="match status" value="2"/>
</dbReference>
<feature type="region of interest" description="Disordered" evidence="6">
    <location>
        <begin position="354"/>
        <end position="386"/>
    </location>
</feature>
<dbReference type="SMART" id="SM00389">
    <property type="entry name" value="HOX"/>
    <property type="match status" value="1"/>
</dbReference>
<dbReference type="GO" id="GO:0003677">
    <property type="term" value="F:DNA binding"/>
    <property type="evidence" value="ECO:0007669"/>
    <property type="project" value="UniProtKB-UniRule"/>
</dbReference>
<evidence type="ECO:0000256" key="1">
    <source>
        <dbReference type="ARBA" id="ARBA00023125"/>
    </source>
</evidence>
<feature type="compositionally biased region" description="Polar residues" evidence="6">
    <location>
        <begin position="167"/>
        <end position="176"/>
    </location>
</feature>
<name>A0A165INK2_XYLHT</name>
<evidence type="ECO:0000259" key="8">
    <source>
        <dbReference type="PROSITE" id="PS50157"/>
    </source>
</evidence>
<dbReference type="AlphaFoldDB" id="A0A165INK2"/>
<evidence type="ECO:0000256" key="2">
    <source>
        <dbReference type="ARBA" id="ARBA00023155"/>
    </source>
</evidence>
<evidence type="ECO:0000313" key="10">
    <source>
        <dbReference type="Proteomes" id="UP000076632"/>
    </source>
</evidence>
<keyword evidence="1 5" id="KW-0238">DNA-binding</keyword>
<dbReference type="InParanoid" id="A0A165INK2"/>
<evidence type="ECO:0000259" key="7">
    <source>
        <dbReference type="PROSITE" id="PS50071"/>
    </source>
</evidence>
<dbReference type="GO" id="GO:0005634">
    <property type="term" value="C:nucleus"/>
    <property type="evidence" value="ECO:0007669"/>
    <property type="project" value="UniProtKB-SubCell"/>
</dbReference>
<dbReference type="GO" id="GO:0008270">
    <property type="term" value="F:zinc ion binding"/>
    <property type="evidence" value="ECO:0007669"/>
    <property type="project" value="UniProtKB-KW"/>
</dbReference>
<keyword evidence="4" id="KW-0863">Zinc-finger</keyword>
<dbReference type="GeneID" id="28899871"/>
<proteinExistence type="predicted"/>
<feature type="region of interest" description="Disordered" evidence="6">
    <location>
        <begin position="157"/>
        <end position="180"/>
    </location>
</feature>
<keyword evidence="2 5" id="KW-0371">Homeobox</keyword>
<dbReference type="RefSeq" id="XP_018190710.1">
    <property type="nucleotide sequence ID" value="XM_018334734.1"/>
</dbReference>
<dbReference type="Pfam" id="PF05920">
    <property type="entry name" value="Homeobox_KN"/>
    <property type="match status" value="1"/>
</dbReference>
<comment type="subcellular location">
    <subcellularLocation>
        <location evidence="5">Nucleus</location>
    </subcellularLocation>
</comment>
<dbReference type="Gene3D" id="1.10.10.60">
    <property type="entry name" value="Homeodomain-like"/>
    <property type="match status" value="1"/>
</dbReference>
<evidence type="ECO:0000313" key="9">
    <source>
        <dbReference type="EMBL" id="KZF25155.1"/>
    </source>
</evidence>
<gene>
    <name evidence="9" type="ORF">L228DRAFT_265629</name>
</gene>
<keyword evidence="10" id="KW-1185">Reference proteome</keyword>
<dbReference type="OMA" id="HLESHNF"/>
<dbReference type="Proteomes" id="UP000076632">
    <property type="component" value="Unassembled WGS sequence"/>
</dbReference>
<dbReference type="CDD" id="cd00086">
    <property type="entry name" value="homeodomain"/>
    <property type="match status" value="1"/>
</dbReference>
<organism evidence="9 10">
    <name type="scientific">Xylona heveae (strain CBS 132557 / TC161)</name>
    <dbReference type="NCBI Taxonomy" id="1328760"/>
    <lineage>
        <taxon>Eukaryota</taxon>
        <taxon>Fungi</taxon>
        <taxon>Dikarya</taxon>
        <taxon>Ascomycota</taxon>
        <taxon>Pezizomycotina</taxon>
        <taxon>Xylonomycetes</taxon>
        <taxon>Xylonales</taxon>
        <taxon>Xylonaceae</taxon>
        <taxon>Xylona</taxon>
    </lineage>
</organism>
<evidence type="ECO:0000256" key="4">
    <source>
        <dbReference type="PROSITE-ProRule" id="PRU00042"/>
    </source>
</evidence>
<feature type="region of interest" description="Disordered" evidence="6">
    <location>
        <begin position="300"/>
        <end position="322"/>
    </location>
</feature>
<keyword evidence="4" id="KW-0862">Zinc</keyword>
<dbReference type="PROSITE" id="PS50071">
    <property type="entry name" value="HOMEOBOX_2"/>
    <property type="match status" value="1"/>
</dbReference>
<dbReference type="InterPro" id="IPR001356">
    <property type="entry name" value="HD"/>
</dbReference>
<feature type="region of interest" description="Disordered" evidence="6">
    <location>
        <begin position="227"/>
        <end position="247"/>
    </location>
</feature>
<reference evidence="9 10" key="1">
    <citation type="journal article" date="2016" name="Fungal Biol.">
        <title>The genome of Xylona heveae provides a window into fungal endophytism.</title>
        <authorList>
            <person name="Gazis R."/>
            <person name="Kuo A."/>
            <person name="Riley R."/>
            <person name="LaButti K."/>
            <person name="Lipzen A."/>
            <person name="Lin J."/>
            <person name="Amirebrahimi M."/>
            <person name="Hesse C.N."/>
            <person name="Spatafora J.W."/>
            <person name="Henrissat B."/>
            <person name="Hainaut M."/>
            <person name="Grigoriev I.V."/>
            <person name="Hibbett D.S."/>
        </authorList>
    </citation>
    <scope>NUCLEOTIDE SEQUENCE [LARGE SCALE GENOMIC DNA]</scope>
    <source>
        <strain evidence="9 10">TC161</strain>
    </source>
</reference>
<feature type="region of interest" description="Disordered" evidence="6">
    <location>
        <begin position="568"/>
        <end position="598"/>
    </location>
</feature>